<dbReference type="Gene3D" id="1.25.10.10">
    <property type="entry name" value="Leucine-rich Repeat Variant"/>
    <property type="match status" value="1"/>
</dbReference>
<dbReference type="PROSITE" id="PS51271">
    <property type="entry name" value="WAPL"/>
    <property type="match status" value="1"/>
</dbReference>
<evidence type="ECO:0000259" key="3">
    <source>
        <dbReference type="PROSITE" id="PS51271"/>
    </source>
</evidence>
<feature type="compositionally biased region" description="Polar residues" evidence="2">
    <location>
        <begin position="693"/>
        <end position="702"/>
    </location>
</feature>
<dbReference type="PANTHER" id="PTHR22100">
    <property type="entry name" value="WINGS APART-LIKE PROTEIN HOMOLOG"/>
    <property type="match status" value="1"/>
</dbReference>
<evidence type="ECO:0000256" key="2">
    <source>
        <dbReference type="SAM" id="MobiDB-lite"/>
    </source>
</evidence>
<dbReference type="FunFam" id="1.25.10.10:FF:000374">
    <property type="entry name" value="Protein wings apart-like"/>
    <property type="match status" value="1"/>
</dbReference>
<feature type="region of interest" description="Disordered" evidence="2">
    <location>
        <begin position="693"/>
        <end position="713"/>
    </location>
</feature>
<feature type="non-terminal residue" evidence="4">
    <location>
        <position position="1441"/>
    </location>
</feature>
<evidence type="ECO:0000313" key="5">
    <source>
        <dbReference type="Proteomes" id="UP001187531"/>
    </source>
</evidence>
<dbReference type="Pfam" id="PF07814">
    <property type="entry name" value="WAPL"/>
    <property type="match status" value="1"/>
</dbReference>
<feature type="region of interest" description="Disordered" evidence="2">
    <location>
        <begin position="149"/>
        <end position="168"/>
    </location>
</feature>
<feature type="region of interest" description="Disordered" evidence="2">
    <location>
        <begin position="182"/>
        <end position="218"/>
    </location>
</feature>
<dbReference type="SUPFAM" id="SSF48371">
    <property type="entry name" value="ARM repeat"/>
    <property type="match status" value="1"/>
</dbReference>
<organism evidence="4 5">
    <name type="scientific">Artemia franciscana</name>
    <name type="common">Brine shrimp</name>
    <name type="synonym">Artemia sanfranciscana</name>
    <dbReference type="NCBI Taxonomy" id="6661"/>
    <lineage>
        <taxon>Eukaryota</taxon>
        <taxon>Metazoa</taxon>
        <taxon>Ecdysozoa</taxon>
        <taxon>Arthropoda</taxon>
        <taxon>Crustacea</taxon>
        <taxon>Branchiopoda</taxon>
        <taxon>Anostraca</taxon>
        <taxon>Artemiidae</taxon>
        <taxon>Artemia</taxon>
    </lineage>
</organism>
<dbReference type="InterPro" id="IPR011989">
    <property type="entry name" value="ARM-like"/>
</dbReference>
<dbReference type="InterPro" id="IPR016024">
    <property type="entry name" value="ARM-type_fold"/>
</dbReference>
<feature type="domain" description="WAPL" evidence="3">
    <location>
        <begin position="895"/>
        <end position="1395"/>
    </location>
</feature>
<keyword evidence="5" id="KW-1185">Reference proteome</keyword>
<dbReference type="Proteomes" id="UP001187531">
    <property type="component" value="Unassembled WGS sequence"/>
</dbReference>
<feature type="compositionally biased region" description="Polar residues" evidence="2">
    <location>
        <begin position="288"/>
        <end position="308"/>
    </location>
</feature>
<dbReference type="InterPro" id="IPR022771">
    <property type="entry name" value="WAPL_C"/>
</dbReference>
<feature type="compositionally biased region" description="Polar residues" evidence="2">
    <location>
        <begin position="152"/>
        <end position="164"/>
    </location>
</feature>
<dbReference type="InterPro" id="IPR039874">
    <property type="entry name" value="WAPL"/>
</dbReference>
<name>A0AA88L469_ARTSF</name>
<proteinExistence type="inferred from homology"/>
<feature type="region of interest" description="Disordered" evidence="2">
    <location>
        <begin position="530"/>
        <end position="556"/>
    </location>
</feature>
<dbReference type="PANTHER" id="PTHR22100:SF13">
    <property type="entry name" value="WINGS APART-LIKE PROTEIN HOMOLOG"/>
    <property type="match status" value="1"/>
</dbReference>
<comment type="similarity">
    <text evidence="1">Belongs to the WAPL family.</text>
</comment>
<dbReference type="InterPro" id="IPR012502">
    <property type="entry name" value="WAPL_dom"/>
</dbReference>
<accession>A0AA88L469</accession>
<reference evidence="4" key="1">
    <citation type="submission" date="2023-07" db="EMBL/GenBank/DDBJ databases">
        <title>Chromosome-level genome assembly of Artemia franciscana.</title>
        <authorList>
            <person name="Jo E."/>
        </authorList>
    </citation>
    <scope>NUCLEOTIDE SEQUENCE</scope>
    <source>
        <tissue evidence="4">Whole body</tissue>
    </source>
</reference>
<comment type="caution">
    <text evidence="4">The sequence shown here is derived from an EMBL/GenBank/DDBJ whole genome shotgun (WGS) entry which is preliminary data.</text>
</comment>
<feature type="region of interest" description="Disordered" evidence="2">
    <location>
        <begin position="231"/>
        <end position="309"/>
    </location>
</feature>
<gene>
    <name evidence="4" type="ORF">QYM36_011009</name>
</gene>
<evidence type="ECO:0000256" key="1">
    <source>
        <dbReference type="ARBA" id="ARBA00006854"/>
    </source>
</evidence>
<evidence type="ECO:0000313" key="4">
    <source>
        <dbReference type="EMBL" id="KAK2712166.1"/>
    </source>
</evidence>
<feature type="region of interest" description="Disordered" evidence="2">
    <location>
        <begin position="393"/>
        <end position="435"/>
    </location>
</feature>
<sequence length="1441" mass="161514">IPLSRRKSKISNLKMSKKAFFSNRKKTQGPSIQFVTAQVDSAGSANRPAATKSAGVIGKWGITSFTSLRSSCISSDAAMNGSKYSIGKKAKTVPLPVFNSETAVAPAPKKFFKSRGQTEENIAPSSFACHVKESTNGELQDNLSRVPLTAVSPPQKSQSLSAGWNGSGLDCRRPMYTGDILIGQSSSESNSSEDDSYSPKGKKTKGNKKTRKGKKIIVTPSCRTLRAKKVLELEDPPPPQMDFDSFSEPKVDSMPSILSPATEQPPEPESDLKPKPAIKLRIVRNKSDSSLETQLTSPELTPSKNYSFHESPADFIPKLKIRFKGLDPPPDLNEKKDDSDMKILQEETEKAEKKGNLILKVPREIFEASSIKEENRPKRSARSRHVSYQELDPEIEVSDVAPTIPKRAKLRNNSGVEQEANESERALRNSSRSSHVSYLELDTDLELGDLPVLGSASFEGKRSTRGRKAEKTKHNKLPILENVSPEKEEKVVLKVESDLENKVVEPLIISKHTKRGRKAAESVNVDEMNLKTEAPSLDEDLPLSKRNNRTKRTVKPSENVRQLSIQEESDLKIASDGQLDLESCQKDVPEMKELSLVVDEKLQNKEVNNIDCSIIDAVEEKLASLFGSADGNETSAVSNIGLEKKVENDLLKEVIEPEVEQIESQQVLPESCDTVVSASEVVKDSQATLILSQESDSSQSLAGPQYNLKDSQETVDFEKSAIKEEGDMQPVEETDSSTNQCIEKEKVSFDNAELFENLECRKMEVNYGKIDITSEMSQNSPVSFQEECPPASVSSIESFDSSQERVLQPKKAFFKNRSQRPGEYTSKKAFSMYKHVWVDDPVMEEIQQSKSLDSNNQPFKFDDNFEEPKLTRVSTWPKTKAFVDEEELITSVKCPKRAKELYTVVKNVKHAHQMQEQGEFQEYQDDVDYILDALQSGNPVATRCLAAISLAQKCLAPGFRMHLRAHGTVAKFFHALRDAPSSLSVGLCTATVMFVLSLDRLNVDLDRSSLELMLNLLDSETESTQSVVDIEYERNRIKVKQICDEVKKKKQAMHLTTDNLTTAQLAMETLLSLTSRRAGEWFKEELRELGGIEHLIETVSECVECVSATRDWPKQKLEKVVKLDRCLRVLENVTNLNEDNQIHLLEWKNGRFMNTLLELFRTITFTLGGVGEFCGVLKTSDVDATIKDVLLNILKFLVNMTHDYKNKSFGSSILGKEPLMFESCLVVLFVVPPRIPEENRFDLIVMVLSVIINLVENAPENRNRFMKLIAPATEDQFLCDPISACQALVRLFFECEMSAKQEERKTDDILDGKVLITREDSQNTLDPEEMVKQLLHKAGRHMEDTMVAAYIALILGYLMINSIEHTNVIREMLPDKNFQNLLTILKKFFKFVNLTSNPGNSMKGLKAMDRIIQFMESADMPPPSQCLEESFITDCSLDSSV</sequence>
<feature type="compositionally biased region" description="Basic residues" evidence="2">
    <location>
        <begin position="200"/>
        <end position="215"/>
    </location>
</feature>
<dbReference type="EMBL" id="JAVRJZ010000015">
    <property type="protein sequence ID" value="KAK2712166.1"/>
    <property type="molecule type" value="Genomic_DNA"/>
</dbReference>
<protein>
    <recommendedName>
        <fullName evidence="3">WAPL domain-containing protein</fullName>
    </recommendedName>
</protein>